<gene>
    <name evidence="5" type="ORF">AXF42_Ash020241</name>
</gene>
<dbReference type="GO" id="GO:0015031">
    <property type="term" value="P:protein transport"/>
    <property type="evidence" value="ECO:0007669"/>
    <property type="project" value="UniProtKB-KW"/>
</dbReference>
<comment type="function">
    <text evidence="3">Component of the exocyst complex.</text>
</comment>
<dbReference type="EMBL" id="KZ451946">
    <property type="protein sequence ID" value="PKA59640.1"/>
    <property type="molecule type" value="Genomic_DNA"/>
</dbReference>
<evidence type="ECO:0000256" key="3">
    <source>
        <dbReference type="RuleBase" id="RU365026"/>
    </source>
</evidence>
<dbReference type="GO" id="GO:0000145">
    <property type="term" value="C:exocyst"/>
    <property type="evidence" value="ECO:0007669"/>
    <property type="project" value="InterPro"/>
</dbReference>
<dbReference type="SUPFAM" id="SSF74788">
    <property type="entry name" value="Cullin repeat-like"/>
    <property type="match status" value="1"/>
</dbReference>
<dbReference type="GO" id="GO:0005546">
    <property type="term" value="F:phosphatidylinositol-4,5-bisphosphate binding"/>
    <property type="evidence" value="ECO:0007669"/>
    <property type="project" value="InterPro"/>
</dbReference>
<dbReference type="OrthoDB" id="1922221at2759"/>
<evidence type="ECO:0000313" key="5">
    <source>
        <dbReference type="EMBL" id="PKA59640.1"/>
    </source>
</evidence>
<dbReference type="Proteomes" id="UP000236161">
    <property type="component" value="Unassembled WGS sequence"/>
</dbReference>
<evidence type="ECO:0000259" key="4">
    <source>
        <dbReference type="Pfam" id="PF03081"/>
    </source>
</evidence>
<evidence type="ECO:0000313" key="6">
    <source>
        <dbReference type="Proteomes" id="UP000236161"/>
    </source>
</evidence>
<proteinExistence type="inferred from homology"/>
<evidence type="ECO:0000256" key="2">
    <source>
        <dbReference type="ARBA" id="ARBA00022448"/>
    </source>
</evidence>
<keyword evidence="2 3" id="KW-0813">Transport</keyword>
<keyword evidence="3" id="KW-0653">Protein transport</keyword>
<dbReference type="InterPro" id="IPR016159">
    <property type="entry name" value="Cullin_repeat-like_dom_sf"/>
</dbReference>
<dbReference type="GO" id="GO:0006887">
    <property type="term" value="P:exocytosis"/>
    <property type="evidence" value="ECO:0007669"/>
    <property type="project" value="UniProtKB-KW"/>
</dbReference>
<feature type="domain" description="Exocyst complex subunit Exo70 C-terminal" evidence="4">
    <location>
        <begin position="277"/>
        <end position="627"/>
    </location>
</feature>
<accession>A0A2I0AVS2</accession>
<dbReference type="AlphaFoldDB" id="A0A2I0AVS2"/>
<protein>
    <recommendedName>
        <fullName evidence="3">Exocyst subunit Exo70 family protein</fullName>
    </recommendedName>
</protein>
<dbReference type="STRING" id="1088818.A0A2I0AVS2"/>
<evidence type="ECO:0000256" key="1">
    <source>
        <dbReference type="ARBA" id="ARBA00006756"/>
    </source>
</evidence>
<sequence length="646" mass="72727">MAAAGKVDEHGTQHIVKSLATCRDAAEKMICILSGFDNGLSSMIDLFPPDGPCCSSLTGAEGVALTVPAAADRSLNAAEEVIQRWDSSDSLLWEASAGEAAEYLDAVRELVSLLGCDSCSEEFRARADTALQISMGRLEEEFRHLMIRSKVLLDADGLHSTNRCFLLSFASDSGDAIEEMEGYVNEDQHPASIHEERRGRSFTINRNIDLVLPETLSDLKKIAERMILAGYGKEVSQVYSSARRDVLDECLSILGFEPMSIEEVQRTEWRILDEKMKKWIQVTKVIIKIILKEEKRLCQHIFESSDELMEGCFMGAAKSCIMQVLNFGGAISICPRSAEKLFRTLEMYESLADVIPDLQSLFSAEAKTLLCGEAEGILKWLGEVVRGILMEFANSVQKDVSRRSLQGGDVHPITRYVMNYVKLFVDYSNSLNLLLDEKDLDGEGKGDGDQVTPLSHHLLMLMSYLESNVEEKSKHYDDVGLQCIFLMNNILYMVQKVRDSELLELLGDNWVRKHRARVKQYATSYLRASWTRILSYLKDDGLRGASKQAIKERFKNFNLSFEEIYRNQTSWKVPDSQLQEDLRISISENVIPAYRAFLGRFGGQLDAGRQAAKYIKYSPEELENYISVLFAGLKGSSNHPWRKLSS</sequence>
<organism evidence="5 6">
    <name type="scientific">Apostasia shenzhenica</name>
    <dbReference type="NCBI Taxonomy" id="1088818"/>
    <lineage>
        <taxon>Eukaryota</taxon>
        <taxon>Viridiplantae</taxon>
        <taxon>Streptophyta</taxon>
        <taxon>Embryophyta</taxon>
        <taxon>Tracheophyta</taxon>
        <taxon>Spermatophyta</taxon>
        <taxon>Magnoliopsida</taxon>
        <taxon>Liliopsida</taxon>
        <taxon>Asparagales</taxon>
        <taxon>Orchidaceae</taxon>
        <taxon>Apostasioideae</taxon>
        <taxon>Apostasia</taxon>
    </lineage>
</organism>
<name>A0A2I0AVS2_9ASPA</name>
<dbReference type="Pfam" id="PF20669">
    <property type="entry name" value="Exo70_N"/>
    <property type="match status" value="1"/>
</dbReference>
<dbReference type="PANTHER" id="PTHR12542">
    <property type="entry name" value="EXOCYST COMPLEX PROTEIN EXO70"/>
    <property type="match status" value="1"/>
</dbReference>
<reference evidence="5 6" key="1">
    <citation type="journal article" date="2017" name="Nature">
        <title>The Apostasia genome and the evolution of orchids.</title>
        <authorList>
            <person name="Zhang G.Q."/>
            <person name="Liu K.W."/>
            <person name="Li Z."/>
            <person name="Lohaus R."/>
            <person name="Hsiao Y.Y."/>
            <person name="Niu S.C."/>
            <person name="Wang J.Y."/>
            <person name="Lin Y.C."/>
            <person name="Xu Q."/>
            <person name="Chen L.J."/>
            <person name="Yoshida K."/>
            <person name="Fujiwara S."/>
            <person name="Wang Z.W."/>
            <person name="Zhang Y.Q."/>
            <person name="Mitsuda N."/>
            <person name="Wang M."/>
            <person name="Liu G.H."/>
            <person name="Pecoraro L."/>
            <person name="Huang H.X."/>
            <person name="Xiao X.J."/>
            <person name="Lin M."/>
            <person name="Wu X.Y."/>
            <person name="Wu W.L."/>
            <person name="Chen Y.Y."/>
            <person name="Chang S.B."/>
            <person name="Sakamoto S."/>
            <person name="Ohme-Takagi M."/>
            <person name="Yagi M."/>
            <person name="Zeng S.J."/>
            <person name="Shen C.Y."/>
            <person name="Yeh C.M."/>
            <person name="Luo Y.B."/>
            <person name="Tsai W.C."/>
            <person name="Van de Peer Y."/>
            <person name="Liu Z.J."/>
        </authorList>
    </citation>
    <scope>NUCLEOTIDE SEQUENCE [LARGE SCALE GENOMIC DNA]</scope>
    <source>
        <strain evidence="6">cv. Shenzhen</strain>
        <tissue evidence="5">Stem</tissue>
    </source>
</reference>
<keyword evidence="6" id="KW-1185">Reference proteome</keyword>
<dbReference type="InterPro" id="IPR004140">
    <property type="entry name" value="Exo70"/>
</dbReference>
<dbReference type="InterPro" id="IPR046364">
    <property type="entry name" value="Exo70_C"/>
</dbReference>
<dbReference type="Pfam" id="PF03081">
    <property type="entry name" value="Exo70_C"/>
    <property type="match status" value="1"/>
</dbReference>
<comment type="similarity">
    <text evidence="1 3">Belongs to the EXO70 family.</text>
</comment>
<dbReference type="PANTHER" id="PTHR12542:SF142">
    <property type="entry name" value="EXOCYST SUBUNIT EXO70 FAMILY PROTEIN"/>
    <property type="match status" value="1"/>
</dbReference>
<keyword evidence="3" id="KW-0268">Exocytosis</keyword>
<dbReference type="Gene3D" id="1.20.1280.170">
    <property type="entry name" value="Exocyst complex component Exo70"/>
    <property type="match status" value="1"/>
</dbReference>